<evidence type="ECO:0000313" key="3">
    <source>
        <dbReference type="EMBL" id="TDL27135.1"/>
    </source>
</evidence>
<dbReference type="PANTHER" id="PTHR34391:SF2">
    <property type="entry name" value="TRP C-TERMINAL DOMAIN-CONTAINING PROTEIN"/>
    <property type="match status" value="1"/>
</dbReference>
<dbReference type="GO" id="GO:0005794">
    <property type="term" value="C:Golgi apparatus"/>
    <property type="evidence" value="ECO:0007669"/>
    <property type="project" value="TreeGrafter"/>
</dbReference>
<dbReference type="Proteomes" id="UP000294933">
    <property type="component" value="Unassembled WGS sequence"/>
</dbReference>
<keyword evidence="4" id="KW-1185">Reference proteome</keyword>
<keyword evidence="2" id="KW-0812">Transmembrane</keyword>
<dbReference type="VEuPathDB" id="FungiDB:BD410DRAFT_486448"/>
<dbReference type="EMBL" id="ML170160">
    <property type="protein sequence ID" value="TDL27135.1"/>
    <property type="molecule type" value="Genomic_DNA"/>
</dbReference>
<evidence type="ECO:0000256" key="2">
    <source>
        <dbReference type="SAM" id="Phobius"/>
    </source>
</evidence>
<name>A0A4Y7QI70_9AGAM</name>
<protein>
    <recommendedName>
        <fullName evidence="5">Transmembrane protein</fullName>
    </recommendedName>
</protein>
<accession>A0A4Y7QI70</accession>
<proteinExistence type="predicted"/>
<feature type="transmembrane region" description="Helical" evidence="2">
    <location>
        <begin position="452"/>
        <end position="475"/>
    </location>
</feature>
<dbReference type="PANTHER" id="PTHR34391">
    <property type="entry name" value="UPF0658 GOLGI APPARATUS MEMBRANE PROTEIN C1952.10C-RELATED"/>
    <property type="match status" value="1"/>
</dbReference>
<sequence length="696" mass="76132">MEEKYLRRFASITSRLRSSYDRIRLSRLFSTYVALTLVFSLFQVTSGFVAFVNDNAASSRFSTIIKQAKIPRRFAFQLPNNTILICDDIRGNRNCKVAGTTFEAMVSPMGTETPTSAVTIASTSSTGFSGSSFSELTATPAIPHDPESVQPPLRFPRRHALNLRLESAYHNRRSLTIQPQLNSSGDIESLTLTGLSGQSQPVTLSLGCIESLAWPDILFRAARREDITMISFHIWVLVMSVASIIYDSIPHLAAAFLGNCASLGWSITQVTLTARFSEVFYNEITVNSCDGVELRSPAVLHRNKMVISGAIITGCFFPVLVFLSYRIFQICRHQSFQRVGATKDVYNIYTFALVFCVCLHLSGFLVISAGLLWLDETLTGVIRKYLPSTALTIIPFVFGIGSNIPWLLMGSNIVFRERRKLMLASLVLGIGLSALWGSTMANPLFQYTLGEWPFFASLSILSFIFLVATTALGFVCRYNFGKGLKHYITVLEVLEEAKFTPGVFSHDPEKAEIDGPSQHRVRTAALAARDSAILSGIPILIPTRALSTTSSYGDAYAHSPSPTENHAGPVQLASGDRVGLSRQTGYFSGNLDGTGVTGLSWLWSRGVAVISRSRTPSLTPVAPSSFGSPPRHSTDTPSSRFSSGSSIITRTSSTTLTSSNAAQFVINLFFPTSTIETPSDEPEQLNISKPLPVRPR</sequence>
<dbReference type="InterPro" id="IPR040410">
    <property type="entry name" value="UPF0658_Golgi"/>
</dbReference>
<feature type="region of interest" description="Disordered" evidence="1">
    <location>
        <begin position="675"/>
        <end position="696"/>
    </location>
</feature>
<evidence type="ECO:0000313" key="4">
    <source>
        <dbReference type="Proteomes" id="UP000294933"/>
    </source>
</evidence>
<feature type="transmembrane region" description="Helical" evidence="2">
    <location>
        <begin position="348"/>
        <end position="373"/>
    </location>
</feature>
<reference evidence="3 4" key="1">
    <citation type="submission" date="2018-06" db="EMBL/GenBank/DDBJ databases">
        <title>A transcriptomic atlas of mushroom development highlights an independent origin of complex multicellularity.</title>
        <authorList>
            <consortium name="DOE Joint Genome Institute"/>
            <person name="Krizsan K."/>
            <person name="Almasi E."/>
            <person name="Merenyi Z."/>
            <person name="Sahu N."/>
            <person name="Viragh M."/>
            <person name="Koszo T."/>
            <person name="Mondo S."/>
            <person name="Kiss B."/>
            <person name="Balint B."/>
            <person name="Kues U."/>
            <person name="Barry K."/>
            <person name="Hegedus J.C."/>
            <person name="Henrissat B."/>
            <person name="Johnson J."/>
            <person name="Lipzen A."/>
            <person name="Ohm R."/>
            <person name="Nagy I."/>
            <person name="Pangilinan J."/>
            <person name="Yan J."/>
            <person name="Xiong Y."/>
            <person name="Grigoriev I.V."/>
            <person name="Hibbett D.S."/>
            <person name="Nagy L.G."/>
        </authorList>
    </citation>
    <scope>NUCLEOTIDE SEQUENCE [LARGE SCALE GENOMIC DNA]</scope>
    <source>
        <strain evidence="3 4">SZMC22713</strain>
    </source>
</reference>
<dbReference type="AlphaFoldDB" id="A0A4Y7QI70"/>
<keyword evidence="2" id="KW-1133">Transmembrane helix</keyword>
<gene>
    <name evidence="3" type="ORF">BD410DRAFT_486448</name>
</gene>
<feature type="transmembrane region" description="Helical" evidence="2">
    <location>
        <begin position="227"/>
        <end position="246"/>
    </location>
</feature>
<feature type="transmembrane region" description="Helical" evidence="2">
    <location>
        <begin position="385"/>
        <end position="409"/>
    </location>
</feature>
<evidence type="ECO:0000256" key="1">
    <source>
        <dbReference type="SAM" id="MobiDB-lite"/>
    </source>
</evidence>
<feature type="region of interest" description="Disordered" evidence="1">
    <location>
        <begin position="616"/>
        <end position="646"/>
    </location>
</feature>
<feature type="transmembrane region" description="Helical" evidence="2">
    <location>
        <begin position="29"/>
        <end position="52"/>
    </location>
</feature>
<dbReference type="OrthoDB" id="2684482at2759"/>
<dbReference type="STRING" id="50990.A0A4Y7QI70"/>
<feature type="compositionally biased region" description="Low complexity" evidence="1">
    <location>
        <begin position="635"/>
        <end position="646"/>
    </location>
</feature>
<organism evidence="3 4">
    <name type="scientific">Rickenella mellea</name>
    <dbReference type="NCBI Taxonomy" id="50990"/>
    <lineage>
        <taxon>Eukaryota</taxon>
        <taxon>Fungi</taxon>
        <taxon>Dikarya</taxon>
        <taxon>Basidiomycota</taxon>
        <taxon>Agaricomycotina</taxon>
        <taxon>Agaricomycetes</taxon>
        <taxon>Hymenochaetales</taxon>
        <taxon>Rickenellaceae</taxon>
        <taxon>Rickenella</taxon>
    </lineage>
</organism>
<evidence type="ECO:0008006" key="5">
    <source>
        <dbReference type="Google" id="ProtNLM"/>
    </source>
</evidence>
<feature type="transmembrane region" description="Helical" evidence="2">
    <location>
        <begin position="305"/>
        <end position="328"/>
    </location>
</feature>
<keyword evidence="2" id="KW-0472">Membrane</keyword>
<feature type="transmembrane region" description="Helical" evidence="2">
    <location>
        <begin position="421"/>
        <end position="440"/>
    </location>
</feature>